<dbReference type="EMBL" id="BK015450">
    <property type="protein sequence ID" value="DAE07448.1"/>
    <property type="molecule type" value="Genomic_DNA"/>
</dbReference>
<name>A0A8S5PL29_9CAUD</name>
<evidence type="ECO:0000313" key="2">
    <source>
        <dbReference type="EMBL" id="DAE07448.1"/>
    </source>
</evidence>
<keyword evidence="1" id="KW-0812">Transmembrane</keyword>
<keyword evidence="1" id="KW-1133">Transmembrane helix</keyword>
<sequence>MIIGILYGLLCGRFLSWFNVDDICIKILQPLVSFTLTPTHYYFVFGLIGMIYGIIHNG</sequence>
<reference evidence="2" key="1">
    <citation type="journal article" date="2021" name="Proc. Natl. Acad. Sci. U.S.A.">
        <title>A Catalog of Tens of Thousands of Viruses from Human Metagenomes Reveals Hidden Associations with Chronic Diseases.</title>
        <authorList>
            <person name="Tisza M.J."/>
            <person name="Buck C.B."/>
        </authorList>
    </citation>
    <scope>NUCLEOTIDE SEQUENCE</scope>
    <source>
        <strain evidence="2">CtRcp9</strain>
    </source>
</reference>
<evidence type="ECO:0000256" key="1">
    <source>
        <dbReference type="SAM" id="Phobius"/>
    </source>
</evidence>
<proteinExistence type="predicted"/>
<accession>A0A8S5PL29</accession>
<keyword evidence="1" id="KW-0472">Membrane</keyword>
<organism evidence="2">
    <name type="scientific">Siphoviridae sp. ctRcp9</name>
    <dbReference type="NCBI Taxonomy" id="2825504"/>
    <lineage>
        <taxon>Viruses</taxon>
        <taxon>Duplodnaviria</taxon>
        <taxon>Heunggongvirae</taxon>
        <taxon>Uroviricota</taxon>
        <taxon>Caudoviricetes</taxon>
    </lineage>
</organism>
<protein>
    <submittedName>
        <fullName evidence="2">Uncharacterized protein</fullName>
    </submittedName>
</protein>
<feature type="transmembrane region" description="Helical" evidence="1">
    <location>
        <begin position="39"/>
        <end position="55"/>
    </location>
</feature>